<protein>
    <submittedName>
        <fullName evidence="1">Adenylate kinase family enzyme</fullName>
    </submittedName>
</protein>
<dbReference type="InterPro" id="IPR052922">
    <property type="entry name" value="Cytidylate_Kinase-2"/>
</dbReference>
<accession>A0A542YU62</accession>
<dbReference type="Proteomes" id="UP000319516">
    <property type="component" value="Unassembled WGS sequence"/>
</dbReference>
<dbReference type="EMBL" id="VFOP01000001">
    <property type="protein sequence ID" value="TQL51484.1"/>
    <property type="molecule type" value="Genomic_DNA"/>
</dbReference>
<keyword evidence="1" id="KW-0418">Kinase</keyword>
<evidence type="ECO:0000313" key="1">
    <source>
        <dbReference type="EMBL" id="TQL51484.1"/>
    </source>
</evidence>
<proteinExistence type="predicted"/>
<keyword evidence="2" id="KW-1185">Reference proteome</keyword>
<dbReference type="PANTHER" id="PTHR37816">
    <property type="entry name" value="YALI0E33011P"/>
    <property type="match status" value="1"/>
</dbReference>
<organism evidence="1 2">
    <name type="scientific">Ornithinicoccus hortensis</name>
    <dbReference type="NCBI Taxonomy" id="82346"/>
    <lineage>
        <taxon>Bacteria</taxon>
        <taxon>Bacillati</taxon>
        <taxon>Actinomycetota</taxon>
        <taxon>Actinomycetes</taxon>
        <taxon>Micrococcales</taxon>
        <taxon>Intrasporangiaceae</taxon>
        <taxon>Ornithinicoccus</taxon>
    </lineage>
</organism>
<dbReference type="AlphaFoldDB" id="A0A542YU62"/>
<keyword evidence="1" id="KW-0808">Transferase</keyword>
<name>A0A542YU62_9MICO</name>
<dbReference type="RefSeq" id="WP_141785478.1">
    <property type="nucleotide sequence ID" value="NZ_BAAAIK010000011.1"/>
</dbReference>
<dbReference type="SUPFAM" id="SSF52540">
    <property type="entry name" value="P-loop containing nucleoside triphosphate hydrolases"/>
    <property type="match status" value="1"/>
</dbReference>
<reference evidence="1 2" key="1">
    <citation type="submission" date="2019-06" db="EMBL/GenBank/DDBJ databases">
        <title>Sequencing the genomes of 1000 actinobacteria strains.</title>
        <authorList>
            <person name="Klenk H.-P."/>
        </authorList>
    </citation>
    <scope>NUCLEOTIDE SEQUENCE [LARGE SCALE GENOMIC DNA]</scope>
    <source>
        <strain evidence="1 2">DSM 12335</strain>
    </source>
</reference>
<dbReference type="InterPro" id="IPR027417">
    <property type="entry name" value="P-loop_NTPase"/>
</dbReference>
<gene>
    <name evidence="1" type="ORF">FB467_2630</name>
</gene>
<dbReference type="GO" id="GO:0016301">
    <property type="term" value="F:kinase activity"/>
    <property type="evidence" value="ECO:0007669"/>
    <property type="project" value="UniProtKB-KW"/>
</dbReference>
<sequence length="181" mass="20541">MQPRRIMVYGVTGSGKSTLAARISEVTGIPWTSVDDIGWLPGWGSRPQGEQRALIEAIVGQDEWILDSAYGAWLDLPMSRVEVIIALDYPRLTSLTRLIRRTARRLITREEVCNGNVEGWREIFSRDSILVWHFRSFKRKRTRIRQWAMDPDGPPAVHLRSPRATERWLESLAAATGAATS</sequence>
<dbReference type="PANTHER" id="PTHR37816:SF1">
    <property type="entry name" value="TOXIN"/>
    <property type="match status" value="1"/>
</dbReference>
<dbReference type="OrthoDB" id="3199600at2"/>
<evidence type="ECO:0000313" key="2">
    <source>
        <dbReference type="Proteomes" id="UP000319516"/>
    </source>
</evidence>
<dbReference type="Gene3D" id="3.40.50.300">
    <property type="entry name" value="P-loop containing nucleotide triphosphate hydrolases"/>
    <property type="match status" value="1"/>
</dbReference>
<comment type="caution">
    <text evidence="1">The sequence shown here is derived from an EMBL/GenBank/DDBJ whole genome shotgun (WGS) entry which is preliminary data.</text>
</comment>